<name>A0A2I0IUT2_PUNGR</name>
<organism evidence="1 2">
    <name type="scientific">Punica granatum</name>
    <name type="common">Pomegranate</name>
    <dbReference type="NCBI Taxonomy" id="22663"/>
    <lineage>
        <taxon>Eukaryota</taxon>
        <taxon>Viridiplantae</taxon>
        <taxon>Streptophyta</taxon>
        <taxon>Embryophyta</taxon>
        <taxon>Tracheophyta</taxon>
        <taxon>Spermatophyta</taxon>
        <taxon>Magnoliopsida</taxon>
        <taxon>eudicotyledons</taxon>
        <taxon>Gunneridae</taxon>
        <taxon>Pentapetalae</taxon>
        <taxon>rosids</taxon>
        <taxon>malvids</taxon>
        <taxon>Myrtales</taxon>
        <taxon>Lythraceae</taxon>
        <taxon>Punica</taxon>
    </lineage>
</organism>
<comment type="caution">
    <text evidence="1">The sequence shown here is derived from an EMBL/GenBank/DDBJ whole genome shotgun (WGS) entry which is preliminary data.</text>
</comment>
<dbReference type="Proteomes" id="UP000233551">
    <property type="component" value="Unassembled WGS sequence"/>
</dbReference>
<gene>
    <name evidence="1" type="ORF">CRG98_031894</name>
</gene>
<proteinExistence type="predicted"/>
<evidence type="ECO:0000313" key="2">
    <source>
        <dbReference type="Proteomes" id="UP000233551"/>
    </source>
</evidence>
<evidence type="ECO:0000313" key="1">
    <source>
        <dbReference type="EMBL" id="PKI47761.1"/>
    </source>
</evidence>
<accession>A0A2I0IUT2</accession>
<dbReference type="AlphaFoldDB" id="A0A2I0IUT2"/>
<protein>
    <submittedName>
        <fullName evidence="1">Uncharacterized protein</fullName>
    </submittedName>
</protein>
<dbReference type="EMBL" id="PGOL01002464">
    <property type="protein sequence ID" value="PKI47761.1"/>
    <property type="molecule type" value="Genomic_DNA"/>
</dbReference>
<sequence>MDSTRLMEFGQMRIFVLLVVAISKLGVDPVILFRPVAPTTAGVLTSQPLSSLIISPLYSPFSALPANGFFSTRGGGGILLYSPVHRWTAESSVHRLSDLHLPELPYPSFPGASTVLAVGEGRIGGSRKLKLETVDLNLTGILDL</sequence>
<reference evidence="1 2" key="1">
    <citation type="submission" date="2017-11" db="EMBL/GenBank/DDBJ databases">
        <title>De-novo sequencing of pomegranate (Punica granatum L.) genome.</title>
        <authorList>
            <person name="Akparov Z."/>
            <person name="Amiraslanov A."/>
            <person name="Hajiyeva S."/>
            <person name="Abbasov M."/>
            <person name="Kaur K."/>
            <person name="Hamwieh A."/>
            <person name="Solovyev V."/>
            <person name="Salamov A."/>
            <person name="Braich B."/>
            <person name="Kosarev P."/>
            <person name="Mahmoud A."/>
            <person name="Hajiyev E."/>
            <person name="Babayeva S."/>
            <person name="Izzatullayeva V."/>
            <person name="Mammadov A."/>
            <person name="Mammadov A."/>
            <person name="Sharifova S."/>
            <person name="Ojaghi J."/>
            <person name="Eynullazada K."/>
            <person name="Bayramov B."/>
            <person name="Abdulazimova A."/>
            <person name="Shahmuradov I."/>
        </authorList>
    </citation>
    <scope>NUCLEOTIDE SEQUENCE [LARGE SCALE GENOMIC DNA]</scope>
    <source>
        <strain evidence="2">cv. AG2017</strain>
        <tissue evidence="1">Leaf</tissue>
    </source>
</reference>
<keyword evidence="2" id="KW-1185">Reference proteome</keyword>